<keyword evidence="5" id="KW-1185">Reference proteome</keyword>
<evidence type="ECO:0000256" key="1">
    <source>
        <dbReference type="SAM" id="MobiDB-lite"/>
    </source>
</evidence>
<evidence type="ECO:0000313" key="4">
    <source>
        <dbReference type="EMBL" id="ROO86540.1"/>
    </source>
</evidence>
<dbReference type="InterPro" id="IPR052513">
    <property type="entry name" value="Thioester_dehydratase-like"/>
</dbReference>
<organism evidence="4 5">
    <name type="scientific">Actinocorallia herbida</name>
    <dbReference type="NCBI Taxonomy" id="58109"/>
    <lineage>
        <taxon>Bacteria</taxon>
        <taxon>Bacillati</taxon>
        <taxon>Actinomycetota</taxon>
        <taxon>Actinomycetes</taxon>
        <taxon>Streptosporangiales</taxon>
        <taxon>Thermomonosporaceae</taxon>
        <taxon>Actinocorallia</taxon>
    </lineage>
</organism>
<dbReference type="InterPro" id="IPR022002">
    <property type="entry name" value="ChsH2_Znr"/>
</dbReference>
<evidence type="ECO:0000259" key="2">
    <source>
        <dbReference type="Pfam" id="PF01796"/>
    </source>
</evidence>
<dbReference type="AlphaFoldDB" id="A0A3N1CZ27"/>
<feature type="domain" description="ChsH2 C-terminal OB-fold" evidence="2">
    <location>
        <begin position="55"/>
        <end position="116"/>
    </location>
</feature>
<dbReference type="PANTHER" id="PTHR34075:SF5">
    <property type="entry name" value="BLR3430 PROTEIN"/>
    <property type="match status" value="1"/>
</dbReference>
<gene>
    <name evidence="4" type="ORF">EDD29_4113</name>
</gene>
<sequence>MSAPDIPVDEITEPWWEATRQRRLTVQHCVACGRLQHYPRALCTSCGGTDLDFTDVSGDATVDAYTIVHRSPRPDLEAPYVVARVRLAEGPILLTNLEGAEPGSWRCDDPVRVAWRVLPDGRHLPVFRPAEPDPAEPDPAGPVPAENKD</sequence>
<evidence type="ECO:0008006" key="6">
    <source>
        <dbReference type="Google" id="ProtNLM"/>
    </source>
</evidence>
<evidence type="ECO:0000259" key="3">
    <source>
        <dbReference type="Pfam" id="PF12172"/>
    </source>
</evidence>
<dbReference type="RefSeq" id="WP_281280909.1">
    <property type="nucleotide sequence ID" value="NZ_RJKE01000001.1"/>
</dbReference>
<evidence type="ECO:0000313" key="5">
    <source>
        <dbReference type="Proteomes" id="UP000272400"/>
    </source>
</evidence>
<dbReference type="Gene3D" id="6.10.30.10">
    <property type="match status" value="1"/>
</dbReference>
<feature type="region of interest" description="Disordered" evidence="1">
    <location>
        <begin position="126"/>
        <end position="149"/>
    </location>
</feature>
<name>A0A3N1CZ27_9ACTN</name>
<comment type="caution">
    <text evidence="4">The sequence shown here is derived from an EMBL/GenBank/DDBJ whole genome shotgun (WGS) entry which is preliminary data.</text>
</comment>
<proteinExistence type="predicted"/>
<dbReference type="InterPro" id="IPR012340">
    <property type="entry name" value="NA-bd_OB-fold"/>
</dbReference>
<dbReference type="SUPFAM" id="SSF50249">
    <property type="entry name" value="Nucleic acid-binding proteins"/>
    <property type="match status" value="1"/>
</dbReference>
<dbReference type="Pfam" id="PF01796">
    <property type="entry name" value="OB_ChsH2_C"/>
    <property type="match status" value="1"/>
</dbReference>
<dbReference type="Pfam" id="PF12172">
    <property type="entry name" value="zf-ChsH2"/>
    <property type="match status" value="1"/>
</dbReference>
<dbReference type="PANTHER" id="PTHR34075">
    <property type="entry name" value="BLR3430 PROTEIN"/>
    <property type="match status" value="1"/>
</dbReference>
<dbReference type="EMBL" id="RJKE01000001">
    <property type="protein sequence ID" value="ROO86540.1"/>
    <property type="molecule type" value="Genomic_DNA"/>
</dbReference>
<dbReference type="Proteomes" id="UP000272400">
    <property type="component" value="Unassembled WGS sequence"/>
</dbReference>
<protein>
    <recommendedName>
        <fullName evidence="6">OB-fold protein</fullName>
    </recommendedName>
</protein>
<dbReference type="InterPro" id="IPR002878">
    <property type="entry name" value="ChsH2_C"/>
</dbReference>
<accession>A0A3N1CZ27</accession>
<reference evidence="4 5" key="1">
    <citation type="submission" date="2018-11" db="EMBL/GenBank/DDBJ databases">
        <title>Sequencing the genomes of 1000 actinobacteria strains.</title>
        <authorList>
            <person name="Klenk H.-P."/>
        </authorList>
    </citation>
    <scope>NUCLEOTIDE SEQUENCE [LARGE SCALE GENOMIC DNA]</scope>
    <source>
        <strain evidence="4 5">DSM 44254</strain>
    </source>
</reference>
<feature type="domain" description="ChsH2 rubredoxin-like zinc ribbon" evidence="3">
    <location>
        <begin position="16"/>
        <end position="52"/>
    </location>
</feature>